<proteinExistence type="predicted"/>
<name>A0A367YZ93_9ACTN</name>
<sequence length="126" mass="13036">MRTRRLPRVLLAAVLALSAWLLLRPAGGGEPLPVDDTVLHGALFALLALLGHWSGWPRVAVLAGLAGWALASELLQQGMGLGRTGDPLDLLADLLGLALGTAAGLAVDRLRSLRRAGPGRGPSASR</sequence>
<feature type="transmembrane region" description="Helical" evidence="1">
    <location>
        <begin position="90"/>
        <end position="107"/>
    </location>
</feature>
<keyword evidence="1" id="KW-0812">Transmembrane</keyword>
<feature type="transmembrane region" description="Helical" evidence="1">
    <location>
        <begin position="59"/>
        <end position="78"/>
    </location>
</feature>
<gene>
    <name evidence="2" type="ORF">DT076_01515</name>
</gene>
<dbReference type="RefSeq" id="WP_114124867.1">
    <property type="nucleotide sequence ID" value="NZ_QOUI01000001.1"/>
</dbReference>
<evidence type="ECO:0000313" key="2">
    <source>
        <dbReference type="EMBL" id="RCK71164.1"/>
    </source>
</evidence>
<keyword evidence="1" id="KW-1133">Transmembrane helix</keyword>
<keyword evidence="3" id="KW-1185">Reference proteome</keyword>
<dbReference type="EMBL" id="QOUI01000001">
    <property type="protein sequence ID" value="RCK71164.1"/>
    <property type="molecule type" value="Genomic_DNA"/>
</dbReference>
<evidence type="ECO:0000256" key="1">
    <source>
        <dbReference type="SAM" id="Phobius"/>
    </source>
</evidence>
<feature type="transmembrane region" description="Helical" evidence="1">
    <location>
        <begin position="38"/>
        <end position="54"/>
    </location>
</feature>
<evidence type="ECO:0000313" key="3">
    <source>
        <dbReference type="Proteomes" id="UP000252770"/>
    </source>
</evidence>
<keyword evidence="1" id="KW-0472">Membrane</keyword>
<evidence type="ECO:0008006" key="4">
    <source>
        <dbReference type="Google" id="ProtNLM"/>
    </source>
</evidence>
<accession>A0A367YZ93</accession>
<dbReference type="Proteomes" id="UP000252770">
    <property type="component" value="Unassembled WGS sequence"/>
</dbReference>
<dbReference type="AlphaFoldDB" id="A0A367YZ93"/>
<protein>
    <recommendedName>
        <fullName evidence="4">VanZ family protein</fullName>
    </recommendedName>
</protein>
<organism evidence="2 3">
    <name type="scientific">Desertihabitans brevis</name>
    <dbReference type="NCBI Taxonomy" id="2268447"/>
    <lineage>
        <taxon>Bacteria</taxon>
        <taxon>Bacillati</taxon>
        <taxon>Actinomycetota</taxon>
        <taxon>Actinomycetes</taxon>
        <taxon>Propionibacteriales</taxon>
        <taxon>Propionibacteriaceae</taxon>
        <taxon>Desertihabitans</taxon>
    </lineage>
</organism>
<comment type="caution">
    <text evidence="2">The sequence shown here is derived from an EMBL/GenBank/DDBJ whole genome shotgun (WGS) entry which is preliminary data.</text>
</comment>
<reference evidence="2 3" key="1">
    <citation type="submission" date="2018-07" db="EMBL/GenBank/DDBJ databases">
        <title>Desertimonas flava gen. nov. sp. nov.</title>
        <authorList>
            <person name="Liu S."/>
        </authorList>
    </citation>
    <scope>NUCLEOTIDE SEQUENCE [LARGE SCALE GENOMIC DNA]</scope>
    <source>
        <strain evidence="2 3">16Sb5-5</strain>
    </source>
</reference>